<dbReference type="GO" id="GO:0016538">
    <property type="term" value="F:cyclin-dependent protein serine/threonine kinase regulator activity"/>
    <property type="evidence" value="ECO:0007669"/>
    <property type="project" value="InterPro"/>
</dbReference>
<dbReference type="GO" id="GO:0051301">
    <property type="term" value="P:cell division"/>
    <property type="evidence" value="ECO:0007669"/>
    <property type="project" value="UniProtKB-KW"/>
</dbReference>
<feature type="region of interest" description="Disordered" evidence="6">
    <location>
        <begin position="419"/>
        <end position="462"/>
    </location>
</feature>
<keyword evidence="3" id="KW-0131">Cell cycle</keyword>
<dbReference type="SMART" id="SM00385">
    <property type="entry name" value="CYCLIN"/>
    <property type="match status" value="2"/>
</dbReference>
<dbReference type="InterPro" id="IPR043198">
    <property type="entry name" value="Cyclin/Ssn8"/>
</dbReference>
<gene>
    <name evidence="8" type="ORF">KP509_17G065700</name>
</gene>
<evidence type="ECO:0000259" key="7">
    <source>
        <dbReference type="SMART" id="SM00385"/>
    </source>
</evidence>
<proteinExistence type="inferred from homology"/>
<keyword evidence="1" id="KW-0132">Cell division</keyword>
<feature type="domain" description="Cyclin-like" evidence="7">
    <location>
        <begin position="49"/>
        <end position="151"/>
    </location>
</feature>
<evidence type="ECO:0000313" key="8">
    <source>
        <dbReference type="EMBL" id="KAH7373626.1"/>
    </source>
</evidence>
<dbReference type="PANTHER" id="PTHR10026">
    <property type="entry name" value="CYCLIN"/>
    <property type="match status" value="1"/>
</dbReference>
<dbReference type="FunFam" id="1.10.472.10:FF:000026">
    <property type="entry name" value="Cyclin-T1-5 like"/>
    <property type="match status" value="1"/>
</dbReference>
<feature type="domain" description="Cyclin-like" evidence="7">
    <location>
        <begin position="164"/>
        <end position="249"/>
    </location>
</feature>
<dbReference type="EMBL" id="CM035422">
    <property type="protein sequence ID" value="KAH7373626.1"/>
    <property type="molecule type" value="Genomic_DNA"/>
</dbReference>
<evidence type="ECO:0000256" key="4">
    <source>
        <dbReference type="ARBA" id="ARBA00061204"/>
    </source>
</evidence>
<comment type="similarity">
    <text evidence="4">Belongs to the cyclin family. Cyclin T subfamily.</text>
</comment>
<dbReference type="InterPro" id="IPR036915">
    <property type="entry name" value="Cyclin-like_sf"/>
</dbReference>
<evidence type="ECO:0000313" key="9">
    <source>
        <dbReference type="Proteomes" id="UP000825935"/>
    </source>
</evidence>
<dbReference type="CDD" id="cd20588">
    <property type="entry name" value="CYCLIN_AcCycT_rpt2"/>
    <property type="match status" value="1"/>
</dbReference>
<comment type="caution">
    <text evidence="8">The sequence shown here is derived from an EMBL/GenBank/DDBJ whole genome shotgun (WGS) entry which is preliminary data.</text>
</comment>
<feature type="region of interest" description="Disordered" evidence="6">
    <location>
        <begin position="254"/>
        <end position="332"/>
    </location>
</feature>
<name>A0A8T2SYY9_CERRI</name>
<dbReference type="Pfam" id="PF00134">
    <property type="entry name" value="Cyclin_N"/>
    <property type="match status" value="1"/>
</dbReference>
<dbReference type="FunFam" id="1.10.472.10:FF:000028">
    <property type="entry name" value="Cyclin-T1-5 like"/>
    <property type="match status" value="1"/>
</dbReference>
<feature type="compositionally biased region" description="Polar residues" evidence="6">
    <location>
        <begin position="321"/>
        <end position="330"/>
    </location>
</feature>
<evidence type="ECO:0000256" key="1">
    <source>
        <dbReference type="ARBA" id="ARBA00022618"/>
    </source>
</evidence>
<dbReference type="Pfam" id="PF21797">
    <property type="entry name" value="CycT2-like_C"/>
    <property type="match status" value="1"/>
</dbReference>
<organism evidence="8 9">
    <name type="scientific">Ceratopteris richardii</name>
    <name type="common">Triangle waterfern</name>
    <dbReference type="NCBI Taxonomy" id="49495"/>
    <lineage>
        <taxon>Eukaryota</taxon>
        <taxon>Viridiplantae</taxon>
        <taxon>Streptophyta</taxon>
        <taxon>Embryophyta</taxon>
        <taxon>Tracheophyta</taxon>
        <taxon>Polypodiopsida</taxon>
        <taxon>Polypodiidae</taxon>
        <taxon>Polypodiales</taxon>
        <taxon>Pteridineae</taxon>
        <taxon>Pteridaceae</taxon>
        <taxon>Parkerioideae</taxon>
        <taxon>Ceratopteris</taxon>
    </lineage>
</organism>
<dbReference type="InterPro" id="IPR006671">
    <property type="entry name" value="Cyclin_N"/>
</dbReference>
<evidence type="ECO:0000256" key="6">
    <source>
        <dbReference type="SAM" id="MobiDB-lite"/>
    </source>
</evidence>
<dbReference type="SUPFAM" id="SSF47954">
    <property type="entry name" value="Cyclin-like"/>
    <property type="match status" value="2"/>
</dbReference>
<dbReference type="OMA" id="DSEMEHH"/>
<evidence type="ECO:0000256" key="2">
    <source>
        <dbReference type="ARBA" id="ARBA00023127"/>
    </source>
</evidence>
<dbReference type="GO" id="GO:0006357">
    <property type="term" value="P:regulation of transcription by RNA polymerase II"/>
    <property type="evidence" value="ECO:0007669"/>
    <property type="project" value="InterPro"/>
</dbReference>
<dbReference type="OrthoDB" id="10264655at2759"/>
<dbReference type="PIRSF" id="PIRSF036580">
    <property type="entry name" value="Cyclin_L"/>
    <property type="match status" value="1"/>
</dbReference>
<feature type="compositionally biased region" description="Polar residues" evidence="6">
    <location>
        <begin position="263"/>
        <end position="273"/>
    </location>
</feature>
<keyword evidence="9" id="KW-1185">Reference proteome</keyword>
<dbReference type="InterPro" id="IPR013763">
    <property type="entry name" value="Cyclin-like_dom"/>
</dbReference>
<dbReference type="Gene3D" id="1.10.472.10">
    <property type="entry name" value="Cyclin-like"/>
    <property type="match status" value="2"/>
</dbReference>
<evidence type="ECO:0000256" key="3">
    <source>
        <dbReference type="ARBA" id="ARBA00023306"/>
    </source>
</evidence>
<protein>
    <recommendedName>
        <fullName evidence="7">Cyclin-like domain-containing protein</fullName>
    </recommendedName>
</protein>
<feature type="compositionally biased region" description="Basic and acidic residues" evidence="6">
    <location>
        <begin position="302"/>
        <end position="318"/>
    </location>
</feature>
<dbReference type="CDD" id="cd20587">
    <property type="entry name" value="CYCLIN_AcCycT_rpt1"/>
    <property type="match status" value="1"/>
</dbReference>
<reference evidence="8" key="1">
    <citation type="submission" date="2021-08" db="EMBL/GenBank/DDBJ databases">
        <title>WGS assembly of Ceratopteris richardii.</title>
        <authorList>
            <person name="Marchant D.B."/>
            <person name="Chen G."/>
            <person name="Jenkins J."/>
            <person name="Shu S."/>
            <person name="Leebens-Mack J."/>
            <person name="Grimwood J."/>
            <person name="Schmutz J."/>
            <person name="Soltis P."/>
            <person name="Soltis D."/>
            <person name="Chen Z.-H."/>
        </authorList>
    </citation>
    <scope>NUCLEOTIDE SEQUENCE</scope>
    <source>
        <strain evidence="8">Whitten #5841</strain>
        <tissue evidence="8">Leaf</tissue>
    </source>
</reference>
<evidence type="ECO:0000256" key="5">
    <source>
        <dbReference type="RuleBase" id="RU000383"/>
    </source>
</evidence>
<dbReference type="AlphaFoldDB" id="A0A8T2SYY9"/>
<accession>A0A8T2SYY9</accession>
<keyword evidence="2 5" id="KW-0195">Cyclin</keyword>
<sequence length="588" mass="65895">MASVDKLEEPDHSSSNWFFPREHIEKNSPSRKDGIDLKKETYLRKSYCTFLQDLGMRLKVPQVTIATSIVFCHRFFLRQSHAKNDRYLIATSCMFLAGKVEETPQKLCDVIFLSYEIRNKKDPTAVQRIKQKDVYEPQKELVLLGERMILTTLGFDLNIHHPYKPLVAAIKKFKVAQNALAQVAWNFVNDGLRTSLCLQFKPHHIAAGAIFLAAKFLKVKLPSEGEKVWWQEFDVTPRQLEEVSNQMLELYEQNREAPASRVSDPSTTANQSRAVGDSARDTKGKVSSGIVRSVHDVAPAATDEHRDTSEKDAIESKARVGSSSKVSCQPKSGAMSDLKITMEGEAKCVADMNRDKSNSNEIFHSSIQVAETKMSVQVTEISTCSGGSNACVNDTKSVSHAVVQFSEVTVDQKCKGSIENGEPAADTNSAGTHPCEVRPSEGMISDGVDDVKQDDQTSQPKSGWVDLADVDIDRVKAAIQRRKKGDRKRSLAKRELTDEEELLEMELENGRSDVPNGLHHDDRDLSVMDLEAEELLERGFERGKERDVHLRNSLLLHKHADKEKLDIDGCILAEQERDHKRPRVDSGK</sequence>
<dbReference type="Proteomes" id="UP000825935">
    <property type="component" value="Chromosome 17"/>
</dbReference>